<dbReference type="EMBL" id="CABT02000030">
    <property type="protein sequence ID" value="CCC12675.1"/>
    <property type="molecule type" value="Genomic_DNA"/>
</dbReference>
<dbReference type="AlphaFoldDB" id="F7W587"/>
<dbReference type="OrthoDB" id="10286051at2759"/>
<dbReference type="HOGENOM" id="CLU_090416_0_0_1"/>
<protein>
    <submittedName>
        <fullName evidence="2">WGS project CABT00000000 data, contig 2.30</fullName>
    </submittedName>
</protein>
<dbReference type="GeneID" id="10806005"/>
<evidence type="ECO:0000313" key="2">
    <source>
        <dbReference type="EMBL" id="CCC12675.1"/>
    </source>
</evidence>
<keyword evidence="3" id="KW-1185">Reference proteome</keyword>
<feature type="compositionally biased region" description="Low complexity" evidence="1">
    <location>
        <begin position="153"/>
        <end position="168"/>
    </location>
</feature>
<evidence type="ECO:0000256" key="1">
    <source>
        <dbReference type="SAM" id="MobiDB-lite"/>
    </source>
</evidence>
<reference evidence="2 3" key="1">
    <citation type="journal article" date="2010" name="PLoS Genet.">
        <title>De novo assembly of a 40 Mb eukaryotic genome from short sequence reads: Sordaria macrospora, a model organism for fungal morphogenesis.</title>
        <authorList>
            <person name="Nowrousian M."/>
            <person name="Stajich J."/>
            <person name="Chu M."/>
            <person name="Engh I."/>
            <person name="Espagne E."/>
            <person name="Halliday K."/>
            <person name="Kamerewerd J."/>
            <person name="Kempken F."/>
            <person name="Knab B."/>
            <person name="Kuo H.C."/>
            <person name="Osiewacz H.D."/>
            <person name="Poeggeler S."/>
            <person name="Read N."/>
            <person name="Seiler S."/>
            <person name="Smith K."/>
            <person name="Zickler D."/>
            <person name="Kueck U."/>
            <person name="Freitag M."/>
        </authorList>
    </citation>
    <scope>NUCLEOTIDE SEQUENCE [LARGE SCALE GENOMIC DNA]</scope>
    <source>
        <strain evidence="3">ATCC MYA-333 / DSM 997 / K(L3346) / K-hell</strain>
        <tissue evidence="2">Mycelium</tissue>
    </source>
</reference>
<dbReference type="OMA" id="FMPWEER"/>
<feature type="region of interest" description="Disordered" evidence="1">
    <location>
        <begin position="153"/>
        <end position="173"/>
    </location>
</feature>
<gene>
    <name evidence="2" type="ORF">SMAC_05636</name>
</gene>
<organism evidence="2 3">
    <name type="scientific">Sordaria macrospora (strain ATCC MYA-333 / DSM 997 / K(L3346) / K-hell)</name>
    <dbReference type="NCBI Taxonomy" id="771870"/>
    <lineage>
        <taxon>Eukaryota</taxon>
        <taxon>Fungi</taxon>
        <taxon>Dikarya</taxon>
        <taxon>Ascomycota</taxon>
        <taxon>Pezizomycotina</taxon>
        <taxon>Sordariomycetes</taxon>
        <taxon>Sordariomycetidae</taxon>
        <taxon>Sordariales</taxon>
        <taxon>Sordariaceae</taxon>
        <taxon>Sordaria</taxon>
    </lineage>
</organism>
<sequence length="269" mass="30559">MGNALAGPVKGRMGSSRYRTGQPVYDIYDRPLNGVRFEFPAPPQLRPGLKLTVRFVIRESEDGRPIIAIRLVGDCCNIISVPGNPAWFMPWEERLQATVPFPAEREELRGYIRDHILWCNRAGASVVQVTDDRIVLTGIHEVLQEWRARARAQAQHAQESESGSGSSSSRDEQRSIWSKGPVLSKIAGQFIELFKWVEFSPSDWAEVMKYKHQWGSVFEDLVKGRRNFAIGPLRTTRLRVHLGELEGGGGGHFDGDYHQKRMRFWSSKL</sequence>
<dbReference type="KEGG" id="smp:10806005"/>
<comment type="caution">
    <text evidence="2">The sequence shown here is derived from an EMBL/GenBank/DDBJ whole genome shotgun (WGS) entry which is preliminary data.</text>
</comment>
<proteinExistence type="predicted"/>
<evidence type="ECO:0000313" key="3">
    <source>
        <dbReference type="Proteomes" id="UP000001881"/>
    </source>
</evidence>
<accession>F7W587</accession>
<dbReference type="VEuPathDB" id="FungiDB:SMAC_05636"/>
<dbReference type="InParanoid" id="F7W587"/>
<dbReference type="Proteomes" id="UP000001881">
    <property type="component" value="Unassembled WGS sequence"/>
</dbReference>
<dbReference type="eggNOG" id="ENOG502T5YY">
    <property type="taxonomic scope" value="Eukaryota"/>
</dbReference>
<name>F7W587_SORMK</name>